<accession>A0AAI8VKQ8</accession>
<dbReference type="Proteomes" id="UP001295740">
    <property type="component" value="Unassembled WGS sequence"/>
</dbReference>
<keyword evidence="3" id="KW-1185">Reference proteome</keyword>
<feature type="compositionally biased region" description="Polar residues" evidence="1">
    <location>
        <begin position="1"/>
        <end position="19"/>
    </location>
</feature>
<evidence type="ECO:0000313" key="2">
    <source>
        <dbReference type="EMBL" id="CAJ2506726.1"/>
    </source>
</evidence>
<feature type="region of interest" description="Disordered" evidence="1">
    <location>
        <begin position="98"/>
        <end position="128"/>
    </location>
</feature>
<dbReference type="EMBL" id="CAUWAG010000010">
    <property type="protein sequence ID" value="CAJ2506726.1"/>
    <property type="molecule type" value="Genomic_DNA"/>
</dbReference>
<proteinExistence type="predicted"/>
<feature type="region of interest" description="Disordered" evidence="1">
    <location>
        <begin position="1"/>
        <end position="26"/>
    </location>
</feature>
<evidence type="ECO:0000313" key="3">
    <source>
        <dbReference type="Proteomes" id="UP001295740"/>
    </source>
</evidence>
<name>A0AAI8VKQ8_9PEZI</name>
<comment type="caution">
    <text evidence="2">The sequence shown here is derived from an EMBL/GenBank/DDBJ whole genome shotgun (WGS) entry which is preliminary data.</text>
</comment>
<reference evidence="2" key="1">
    <citation type="submission" date="2023-10" db="EMBL/GenBank/DDBJ databases">
        <authorList>
            <person name="Hackl T."/>
        </authorList>
    </citation>
    <scope>NUCLEOTIDE SEQUENCE</scope>
</reference>
<gene>
    <name evidence="2" type="ORF">KHLLAP_LOCUS7194</name>
</gene>
<protein>
    <submittedName>
        <fullName evidence="2">Uu.00g079120.m01.CDS01</fullName>
    </submittedName>
</protein>
<feature type="compositionally biased region" description="Basic and acidic residues" evidence="1">
    <location>
        <begin position="98"/>
        <end position="108"/>
    </location>
</feature>
<sequence length="128" mass="14541">MAANQQQMKKGNAGPSAQAQDRMADEEQLEQALKHLDLLYIKCRELRTTIPRMFESVPDTTENLVDVYSQAIMSMKSASTEIKDFGALYTNEQSKKVLEQAKKSRDANPKGIRPWRARDHPNLMDSSQ</sequence>
<dbReference type="AlphaFoldDB" id="A0AAI8VKQ8"/>
<organism evidence="2 3">
    <name type="scientific">Anthostomella pinea</name>
    <dbReference type="NCBI Taxonomy" id="933095"/>
    <lineage>
        <taxon>Eukaryota</taxon>
        <taxon>Fungi</taxon>
        <taxon>Dikarya</taxon>
        <taxon>Ascomycota</taxon>
        <taxon>Pezizomycotina</taxon>
        <taxon>Sordariomycetes</taxon>
        <taxon>Xylariomycetidae</taxon>
        <taxon>Xylariales</taxon>
        <taxon>Xylariaceae</taxon>
        <taxon>Anthostomella</taxon>
    </lineage>
</organism>
<evidence type="ECO:0000256" key="1">
    <source>
        <dbReference type="SAM" id="MobiDB-lite"/>
    </source>
</evidence>